<dbReference type="Pfam" id="PF00392">
    <property type="entry name" value="GntR"/>
    <property type="match status" value="1"/>
</dbReference>
<dbReference type="InterPro" id="IPR011711">
    <property type="entry name" value="GntR_C"/>
</dbReference>
<organism evidence="5 6">
    <name type="scientific">Chromohalobacter canadensis</name>
    <dbReference type="NCBI Taxonomy" id="141389"/>
    <lineage>
        <taxon>Bacteria</taxon>
        <taxon>Pseudomonadati</taxon>
        <taxon>Pseudomonadota</taxon>
        <taxon>Gammaproteobacteria</taxon>
        <taxon>Oceanospirillales</taxon>
        <taxon>Halomonadaceae</taxon>
        <taxon>Chromohalobacter</taxon>
    </lineage>
</organism>
<reference evidence="5 6" key="1">
    <citation type="submission" date="2017-08" db="EMBL/GenBank/DDBJ databases">
        <authorList>
            <person name="de Groot N.N."/>
        </authorList>
    </citation>
    <scope>NUCLEOTIDE SEQUENCE [LARGE SCALE GENOMIC DNA]</scope>
    <source>
        <strain evidence="5 6">USBA 855</strain>
    </source>
</reference>
<name>A0A285VUR0_9GAMM</name>
<dbReference type="AlphaFoldDB" id="A0A285VUR0"/>
<dbReference type="InterPro" id="IPR008920">
    <property type="entry name" value="TF_FadR/GntR_C"/>
</dbReference>
<accession>A0A285VUR0</accession>
<evidence type="ECO:0000256" key="2">
    <source>
        <dbReference type="ARBA" id="ARBA00023125"/>
    </source>
</evidence>
<proteinExistence type="predicted"/>
<gene>
    <name evidence="5" type="ORF">SAMN05421509_110119</name>
</gene>
<dbReference type="PROSITE" id="PS50949">
    <property type="entry name" value="HTH_GNTR"/>
    <property type="match status" value="1"/>
</dbReference>
<dbReference type="PANTHER" id="PTHR43537">
    <property type="entry name" value="TRANSCRIPTIONAL REGULATOR, GNTR FAMILY"/>
    <property type="match status" value="1"/>
</dbReference>
<dbReference type="InterPro" id="IPR000524">
    <property type="entry name" value="Tscrpt_reg_HTH_GntR"/>
</dbReference>
<protein>
    <submittedName>
        <fullName evidence="5">DNA-binding transcriptional regulator, FadR family</fullName>
    </submittedName>
</protein>
<dbReference type="SMART" id="SM00345">
    <property type="entry name" value="HTH_GNTR"/>
    <property type="match status" value="1"/>
</dbReference>
<evidence type="ECO:0000313" key="6">
    <source>
        <dbReference type="Proteomes" id="UP000219023"/>
    </source>
</evidence>
<dbReference type="PRINTS" id="PR00035">
    <property type="entry name" value="HTHGNTR"/>
</dbReference>
<evidence type="ECO:0000256" key="1">
    <source>
        <dbReference type="ARBA" id="ARBA00023015"/>
    </source>
</evidence>
<dbReference type="SUPFAM" id="SSF48008">
    <property type="entry name" value="GntR ligand-binding domain-like"/>
    <property type="match status" value="1"/>
</dbReference>
<dbReference type="CDD" id="cd07377">
    <property type="entry name" value="WHTH_GntR"/>
    <property type="match status" value="1"/>
</dbReference>
<dbReference type="SMART" id="SM00895">
    <property type="entry name" value="FCD"/>
    <property type="match status" value="1"/>
</dbReference>
<dbReference type="GO" id="GO:0003700">
    <property type="term" value="F:DNA-binding transcription factor activity"/>
    <property type="evidence" value="ECO:0007669"/>
    <property type="project" value="InterPro"/>
</dbReference>
<dbReference type="Gene3D" id="1.10.10.10">
    <property type="entry name" value="Winged helix-like DNA-binding domain superfamily/Winged helix DNA-binding domain"/>
    <property type="match status" value="1"/>
</dbReference>
<keyword evidence="1" id="KW-0805">Transcription regulation</keyword>
<keyword evidence="2 5" id="KW-0238">DNA-binding</keyword>
<dbReference type="PANTHER" id="PTHR43537:SF5">
    <property type="entry name" value="UXU OPERON TRANSCRIPTIONAL REGULATOR"/>
    <property type="match status" value="1"/>
</dbReference>
<dbReference type="Gene3D" id="1.20.120.530">
    <property type="entry name" value="GntR ligand-binding domain-like"/>
    <property type="match status" value="1"/>
</dbReference>
<dbReference type="SUPFAM" id="SSF46785">
    <property type="entry name" value="Winged helix' DNA-binding domain"/>
    <property type="match status" value="1"/>
</dbReference>
<dbReference type="InterPro" id="IPR036390">
    <property type="entry name" value="WH_DNA-bd_sf"/>
</dbReference>
<dbReference type="InterPro" id="IPR036388">
    <property type="entry name" value="WH-like_DNA-bd_sf"/>
</dbReference>
<evidence type="ECO:0000313" key="5">
    <source>
        <dbReference type="EMBL" id="SOC57755.1"/>
    </source>
</evidence>
<sequence length="244" mass="26867">MTQVMNPLGVKRVSQQGSLSRQVSQQLEAIIAQGNIAVGDKLPPENGLCEMFGVSRTVVREAITHLKSLGLVETRRGIGTRVLRAAPAEAYPAKRISLTTVEDILGILELRLTLEPEAAALAALRRDDADIERLRQAHGRFIEAFQHQSQAREEDFAFHFAVAQATHNPAFTTVYEQLNLGAIPRAKLLSVELDTAATHRYLERVAEEHADILEAILAGDSDAARDAMRHHLSRASNTYASYRA</sequence>
<evidence type="ECO:0000256" key="3">
    <source>
        <dbReference type="ARBA" id="ARBA00023163"/>
    </source>
</evidence>
<dbReference type="RefSeq" id="WP_245846480.1">
    <property type="nucleotide sequence ID" value="NZ_OBQJ01000010.1"/>
</dbReference>
<feature type="domain" description="HTH gntR-type" evidence="4">
    <location>
        <begin position="17"/>
        <end position="85"/>
    </location>
</feature>
<dbReference type="Pfam" id="PF07729">
    <property type="entry name" value="FCD"/>
    <property type="match status" value="1"/>
</dbReference>
<dbReference type="EMBL" id="OBQJ01000010">
    <property type="protein sequence ID" value="SOC57755.1"/>
    <property type="molecule type" value="Genomic_DNA"/>
</dbReference>
<dbReference type="Proteomes" id="UP000219023">
    <property type="component" value="Unassembled WGS sequence"/>
</dbReference>
<dbReference type="GO" id="GO:0003677">
    <property type="term" value="F:DNA binding"/>
    <property type="evidence" value="ECO:0007669"/>
    <property type="project" value="UniProtKB-KW"/>
</dbReference>
<keyword evidence="3" id="KW-0804">Transcription</keyword>
<evidence type="ECO:0000259" key="4">
    <source>
        <dbReference type="PROSITE" id="PS50949"/>
    </source>
</evidence>